<evidence type="ECO:0000256" key="3">
    <source>
        <dbReference type="ARBA" id="ARBA00023082"/>
    </source>
</evidence>
<reference evidence="9" key="1">
    <citation type="journal article" date="2019" name="Int. J. Syst. Evol. Microbiol.">
        <title>The Global Catalogue of Microorganisms (GCM) 10K type strain sequencing project: providing services to taxonomists for standard genome sequencing and annotation.</title>
        <authorList>
            <consortium name="The Broad Institute Genomics Platform"/>
            <consortium name="The Broad Institute Genome Sequencing Center for Infectious Disease"/>
            <person name="Wu L."/>
            <person name="Ma J."/>
        </authorList>
    </citation>
    <scope>NUCLEOTIDE SEQUENCE [LARGE SCALE GENOMIC DNA]</scope>
    <source>
        <strain evidence="9">KCTC 12848</strain>
    </source>
</reference>
<keyword evidence="2" id="KW-0805">Transcription regulation</keyword>
<dbReference type="PANTHER" id="PTHR43133:SF8">
    <property type="entry name" value="RNA POLYMERASE SIGMA FACTOR HI_1459-RELATED"/>
    <property type="match status" value="1"/>
</dbReference>
<accession>A0ABW5EFF9</accession>
<evidence type="ECO:0000313" key="9">
    <source>
        <dbReference type="Proteomes" id="UP001597425"/>
    </source>
</evidence>
<dbReference type="PANTHER" id="PTHR43133">
    <property type="entry name" value="RNA POLYMERASE ECF-TYPE SIGMA FACTO"/>
    <property type="match status" value="1"/>
</dbReference>
<evidence type="ECO:0000259" key="7">
    <source>
        <dbReference type="Pfam" id="PF08281"/>
    </source>
</evidence>
<organism evidence="8 9">
    <name type="scientific">Microbulbifer halophilus</name>
    <dbReference type="NCBI Taxonomy" id="453963"/>
    <lineage>
        <taxon>Bacteria</taxon>
        <taxon>Pseudomonadati</taxon>
        <taxon>Pseudomonadota</taxon>
        <taxon>Gammaproteobacteria</taxon>
        <taxon>Cellvibrionales</taxon>
        <taxon>Microbulbiferaceae</taxon>
        <taxon>Microbulbifer</taxon>
    </lineage>
</organism>
<dbReference type="RefSeq" id="WP_265721297.1">
    <property type="nucleotide sequence ID" value="NZ_JAPIVK010000010.1"/>
</dbReference>
<dbReference type="NCBIfam" id="TIGR02937">
    <property type="entry name" value="sigma70-ECF"/>
    <property type="match status" value="1"/>
</dbReference>
<dbReference type="InterPro" id="IPR013324">
    <property type="entry name" value="RNA_pol_sigma_r3/r4-like"/>
</dbReference>
<protein>
    <submittedName>
        <fullName evidence="8">RNA polymerase sigma factor</fullName>
    </submittedName>
</protein>
<keyword evidence="5" id="KW-0804">Transcription</keyword>
<dbReference type="Gene3D" id="1.10.10.10">
    <property type="entry name" value="Winged helix-like DNA-binding domain superfamily/Winged helix DNA-binding domain"/>
    <property type="match status" value="1"/>
</dbReference>
<dbReference type="SUPFAM" id="SSF88946">
    <property type="entry name" value="Sigma2 domain of RNA polymerase sigma factors"/>
    <property type="match status" value="1"/>
</dbReference>
<dbReference type="InterPro" id="IPR036388">
    <property type="entry name" value="WH-like_DNA-bd_sf"/>
</dbReference>
<dbReference type="InterPro" id="IPR013325">
    <property type="entry name" value="RNA_pol_sigma_r2"/>
</dbReference>
<evidence type="ECO:0000256" key="4">
    <source>
        <dbReference type="ARBA" id="ARBA00023125"/>
    </source>
</evidence>
<dbReference type="InterPro" id="IPR007627">
    <property type="entry name" value="RNA_pol_sigma70_r2"/>
</dbReference>
<feature type="domain" description="RNA polymerase sigma factor 70 region 4 type 2" evidence="7">
    <location>
        <begin position="114"/>
        <end position="163"/>
    </location>
</feature>
<gene>
    <name evidence="8" type="ORF">ACFSKX_16885</name>
</gene>
<comment type="similarity">
    <text evidence="1">Belongs to the sigma-70 factor family. ECF subfamily.</text>
</comment>
<dbReference type="Pfam" id="PF08281">
    <property type="entry name" value="Sigma70_r4_2"/>
    <property type="match status" value="1"/>
</dbReference>
<dbReference type="CDD" id="cd06171">
    <property type="entry name" value="Sigma70_r4"/>
    <property type="match status" value="1"/>
</dbReference>
<evidence type="ECO:0000256" key="1">
    <source>
        <dbReference type="ARBA" id="ARBA00010641"/>
    </source>
</evidence>
<feature type="domain" description="RNA polymerase sigma-70 region 2" evidence="6">
    <location>
        <begin position="18"/>
        <end position="80"/>
    </location>
</feature>
<proteinExistence type="inferred from homology"/>
<sequence>MENQTAEHERIFEDLAAEKPRLLNYIRRRVRNTSDTEDIYQEAMARLARQLKTGEPPDNPTGYLYRVATNVINDSMRRKQEPMESVDELADSLDCQRPQPDQQLNDQQCLALFVKQLNELPTTTRNIIIMRKLHGKTNKEIARHLGLSAKAVEKQLNRALKAIEAKMAPHLEA</sequence>
<evidence type="ECO:0000256" key="2">
    <source>
        <dbReference type="ARBA" id="ARBA00023015"/>
    </source>
</evidence>
<dbReference type="Gene3D" id="1.10.1740.10">
    <property type="match status" value="1"/>
</dbReference>
<name>A0ABW5EFF9_9GAMM</name>
<evidence type="ECO:0000256" key="5">
    <source>
        <dbReference type="ARBA" id="ARBA00023163"/>
    </source>
</evidence>
<dbReference type="EMBL" id="JBHUJD010000029">
    <property type="protein sequence ID" value="MFD2312099.1"/>
    <property type="molecule type" value="Genomic_DNA"/>
</dbReference>
<comment type="caution">
    <text evidence="8">The sequence shown here is derived from an EMBL/GenBank/DDBJ whole genome shotgun (WGS) entry which is preliminary data.</text>
</comment>
<keyword evidence="4" id="KW-0238">DNA-binding</keyword>
<dbReference type="InterPro" id="IPR013249">
    <property type="entry name" value="RNA_pol_sigma70_r4_t2"/>
</dbReference>
<keyword evidence="3" id="KW-0731">Sigma factor</keyword>
<dbReference type="InterPro" id="IPR039425">
    <property type="entry name" value="RNA_pol_sigma-70-like"/>
</dbReference>
<keyword evidence="9" id="KW-1185">Reference proteome</keyword>
<evidence type="ECO:0000259" key="6">
    <source>
        <dbReference type="Pfam" id="PF04542"/>
    </source>
</evidence>
<dbReference type="SUPFAM" id="SSF88659">
    <property type="entry name" value="Sigma3 and sigma4 domains of RNA polymerase sigma factors"/>
    <property type="match status" value="1"/>
</dbReference>
<dbReference type="InterPro" id="IPR014284">
    <property type="entry name" value="RNA_pol_sigma-70_dom"/>
</dbReference>
<dbReference type="Proteomes" id="UP001597425">
    <property type="component" value="Unassembled WGS sequence"/>
</dbReference>
<evidence type="ECO:0000313" key="8">
    <source>
        <dbReference type="EMBL" id="MFD2312099.1"/>
    </source>
</evidence>
<dbReference type="Pfam" id="PF04542">
    <property type="entry name" value="Sigma70_r2"/>
    <property type="match status" value="1"/>
</dbReference>